<dbReference type="Pfam" id="PF06983">
    <property type="entry name" value="3-dmu-9_3-mt"/>
    <property type="match status" value="1"/>
</dbReference>
<dbReference type="InterPro" id="IPR029068">
    <property type="entry name" value="Glyas_Bleomycin-R_OHBP_Dase"/>
</dbReference>
<dbReference type="InterPro" id="IPR028973">
    <property type="entry name" value="PhnB-like"/>
</dbReference>
<evidence type="ECO:0000313" key="3">
    <source>
        <dbReference type="Proteomes" id="UP000198778"/>
    </source>
</evidence>
<evidence type="ECO:0000259" key="1">
    <source>
        <dbReference type="Pfam" id="PF06983"/>
    </source>
</evidence>
<feature type="domain" description="PhnB-like" evidence="1">
    <location>
        <begin position="2"/>
        <end position="138"/>
    </location>
</feature>
<dbReference type="PANTHER" id="PTHR33990:SF1">
    <property type="entry name" value="PROTEIN YJDN"/>
    <property type="match status" value="1"/>
</dbReference>
<dbReference type="SUPFAM" id="SSF54593">
    <property type="entry name" value="Glyoxalase/Bleomycin resistance protein/Dihydroxybiphenyl dioxygenase"/>
    <property type="match status" value="1"/>
</dbReference>
<organism evidence="2 3">
    <name type="scientific">Alkalicoccus daliensis</name>
    <dbReference type="NCBI Taxonomy" id="745820"/>
    <lineage>
        <taxon>Bacteria</taxon>
        <taxon>Bacillati</taxon>
        <taxon>Bacillota</taxon>
        <taxon>Bacilli</taxon>
        <taxon>Bacillales</taxon>
        <taxon>Bacillaceae</taxon>
        <taxon>Alkalicoccus</taxon>
    </lineage>
</organism>
<gene>
    <name evidence="2" type="ORF">SAMN04488053_104214</name>
</gene>
<reference evidence="3" key="1">
    <citation type="submission" date="2016-10" db="EMBL/GenBank/DDBJ databases">
        <authorList>
            <person name="Varghese N."/>
            <person name="Submissions S."/>
        </authorList>
    </citation>
    <scope>NUCLEOTIDE SEQUENCE [LARGE SCALE GENOMIC DNA]</scope>
    <source>
        <strain evidence="3">CGMCC 1.10369</strain>
    </source>
</reference>
<keyword evidence="3" id="KW-1185">Reference proteome</keyword>
<dbReference type="STRING" id="745820.SAMN04488053_104214"/>
<proteinExistence type="predicted"/>
<accession>A0A1H0F734</accession>
<dbReference type="OrthoDB" id="9795306at2"/>
<dbReference type="EMBL" id="FNIL01000004">
    <property type="protein sequence ID" value="SDN90379.1"/>
    <property type="molecule type" value="Genomic_DNA"/>
</dbReference>
<sequence>MKAITYLQFGGKAEEALAFYAQALQADSVAKVKFNAFVQNPDFPLMEAEQQMIMESRIEFMEGMVLMISDVPASMQAVTGEVTKGTNVLISIIDAEPEKNQQIFEKLAEGGKVIMPLSSVPWSASFGMIIDRFGVMWKFNSEASKFLDGFADKTKINN</sequence>
<protein>
    <submittedName>
        <fullName evidence="2">PhnB protein</fullName>
    </submittedName>
</protein>
<name>A0A1H0F734_9BACI</name>
<dbReference type="AlphaFoldDB" id="A0A1H0F734"/>
<dbReference type="Proteomes" id="UP000198778">
    <property type="component" value="Unassembled WGS sequence"/>
</dbReference>
<dbReference type="Gene3D" id="3.10.180.10">
    <property type="entry name" value="2,3-Dihydroxybiphenyl 1,2-Dioxygenase, domain 1"/>
    <property type="match status" value="1"/>
</dbReference>
<dbReference type="PANTHER" id="PTHR33990">
    <property type="entry name" value="PROTEIN YJDN-RELATED"/>
    <property type="match status" value="1"/>
</dbReference>
<evidence type="ECO:0000313" key="2">
    <source>
        <dbReference type="EMBL" id="SDN90379.1"/>
    </source>
</evidence>